<feature type="domain" description="HAT C-terminal dimerisation" evidence="6">
    <location>
        <begin position="222"/>
        <end position="283"/>
    </location>
</feature>
<dbReference type="InterPro" id="IPR052035">
    <property type="entry name" value="ZnF_BED_domain_contain"/>
</dbReference>
<sequence>MIFKTCLQVLEFKFLIKSPTSTMARHLRSWLPHKEHEKNQKLLNFPPSDANVDSEFGKPQILIGPNAIYDANKMREAIANWLLCTEQPFKTVEDDMYVKMMKTANPLFEKVCGVTATSDCFKVYEHKKKKLKALTKVASKICLTTDCWKSSHQKIEYMVITGHFIDQNWRLQKRVLSFIHVPPPRTGFDIAECIYKCLKEWEIEDKIFTISAYNATYNDRAWWNMHKLKYRVLSMMARDVLAIPISTVAYEATFSVGGRVIDPYRASLAPDTVHMLSCGGDWIRHLHRVKKKLKKEESPTEIWNFLSFNLEFRLLY</sequence>
<dbReference type="SUPFAM" id="SSF53098">
    <property type="entry name" value="Ribonuclease H-like"/>
    <property type="match status" value="2"/>
</dbReference>
<keyword evidence="2" id="KW-0479">Metal-binding</keyword>
<dbReference type="GO" id="GO:0046983">
    <property type="term" value="F:protein dimerization activity"/>
    <property type="evidence" value="ECO:0007669"/>
    <property type="project" value="InterPro"/>
</dbReference>
<evidence type="ECO:0000256" key="4">
    <source>
        <dbReference type="ARBA" id="ARBA00022833"/>
    </source>
</evidence>
<dbReference type="AlphaFoldDB" id="A0A9R1XA97"/>
<dbReference type="InterPro" id="IPR012337">
    <property type="entry name" value="RNaseH-like_sf"/>
</dbReference>
<keyword evidence="5" id="KW-0539">Nucleus</keyword>
<evidence type="ECO:0000256" key="2">
    <source>
        <dbReference type="ARBA" id="ARBA00022723"/>
    </source>
</evidence>
<dbReference type="Pfam" id="PF05699">
    <property type="entry name" value="Dimer_Tnp_hAT"/>
    <property type="match status" value="1"/>
</dbReference>
<dbReference type="PANTHER" id="PTHR46481:SF10">
    <property type="entry name" value="ZINC FINGER BED DOMAIN-CONTAINING PROTEIN 39"/>
    <property type="match status" value="1"/>
</dbReference>
<dbReference type="InterPro" id="IPR008906">
    <property type="entry name" value="HATC_C_dom"/>
</dbReference>
<dbReference type="PANTHER" id="PTHR46481">
    <property type="entry name" value="ZINC FINGER BED DOMAIN-CONTAINING PROTEIN 4"/>
    <property type="match status" value="1"/>
</dbReference>
<gene>
    <name evidence="7" type="ORF">LSAT_V11C500230980</name>
</gene>
<evidence type="ECO:0000256" key="5">
    <source>
        <dbReference type="ARBA" id="ARBA00023242"/>
    </source>
</evidence>
<evidence type="ECO:0000256" key="1">
    <source>
        <dbReference type="ARBA" id="ARBA00004123"/>
    </source>
</evidence>
<organism evidence="7 8">
    <name type="scientific">Lactuca sativa</name>
    <name type="common">Garden lettuce</name>
    <dbReference type="NCBI Taxonomy" id="4236"/>
    <lineage>
        <taxon>Eukaryota</taxon>
        <taxon>Viridiplantae</taxon>
        <taxon>Streptophyta</taxon>
        <taxon>Embryophyta</taxon>
        <taxon>Tracheophyta</taxon>
        <taxon>Spermatophyta</taxon>
        <taxon>Magnoliopsida</taxon>
        <taxon>eudicotyledons</taxon>
        <taxon>Gunneridae</taxon>
        <taxon>Pentapetalae</taxon>
        <taxon>asterids</taxon>
        <taxon>campanulids</taxon>
        <taxon>Asterales</taxon>
        <taxon>Asteraceae</taxon>
        <taxon>Cichorioideae</taxon>
        <taxon>Cichorieae</taxon>
        <taxon>Lactucinae</taxon>
        <taxon>Lactuca</taxon>
    </lineage>
</organism>
<keyword evidence="3" id="KW-0863">Zinc-finger</keyword>
<dbReference type="Proteomes" id="UP000235145">
    <property type="component" value="Unassembled WGS sequence"/>
</dbReference>
<proteinExistence type="predicted"/>
<reference evidence="7 8" key="1">
    <citation type="journal article" date="2017" name="Nat. Commun.">
        <title>Genome assembly with in vitro proximity ligation data and whole-genome triplication in lettuce.</title>
        <authorList>
            <person name="Reyes-Chin-Wo S."/>
            <person name="Wang Z."/>
            <person name="Yang X."/>
            <person name="Kozik A."/>
            <person name="Arikit S."/>
            <person name="Song C."/>
            <person name="Xia L."/>
            <person name="Froenicke L."/>
            <person name="Lavelle D.O."/>
            <person name="Truco M.J."/>
            <person name="Xia R."/>
            <person name="Zhu S."/>
            <person name="Xu C."/>
            <person name="Xu H."/>
            <person name="Xu X."/>
            <person name="Cox K."/>
            <person name="Korf I."/>
            <person name="Meyers B.C."/>
            <person name="Michelmore R.W."/>
        </authorList>
    </citation>
    <scope>NUCLEOTIDE SEQUENCE [LARGE SCALE GENOMIC DNA]</scope>
    <source>
        <strain evidence="8">cv. Salinas</strain>
        <tissue evidence="7">Seedlings</tissue>
    </source>
</reference>
<protein>
    <recommendedName>
        <fullName evidence="6">HAT C-terminal dimerisation domain-containing protein</fullName>
    </recommendedName>
</protein>
<keyword evidence="8" id="KW-1185">Reference proteome</keyword>
<comment type="caution">
    <text evidence="7">The sequence shown here is derived from an EMBL/GenBank/DDBJ whole genome shotgun (WGS) entry which is preliminary data.</text>
</comment>
<keyword evidence="4" id="KW-0862">Zinc</keyword>
<dbReference type="EMBL" id="NBSK02000005">
    <property type="protein sequence ID" value="KAJ0206740.1"/>
    <property type="molecule type" value="Genomic_DNA"/>
</dbReference>
<accession>A0A9R1XA97</accession>
<evidence type="ECO:0000313" key="7">
    <source>
        <dbReference type="EMBL" id="KAJ0206740.1"/>
    </source>
</evidence>
<comment type="subcellular location">
    <subcellularLocation>
        <location evidence="1">Nucleus</location>
    </subcellularLocation>
</comment>
<dbReference type="GO" id="GO:0005634">
    <property type="term" value="C:nucleus"/>
    <property type="evidence" value="ECO:0007669"/>
    <property type="project" value="UniProtKB-SubCell"/>
</dbReference>
<evidence type="ECO:0000313" key="8">
    <source>
        <dbReference type="Proteomes" id="UP000235145"/>
    </source>
</evidence>
<name>A0A9R1XA97_LACSA</name>
<dbReference type="GO" id="GO:0008270">
    <property type="term" value="F:zinc ion binding"/>
    <property type="evidence" value="ECO:0007669"/>
    <property type="project" value="UniProtKB-KW"/>
</dbReference>
<evidence type="ECO:0000256" key="3">
    <source>
        <dbReference type="ARBA" id="ARBA00022771"/>
    </source>
</evidence>
<evidence type="ECO:0000259" key="6">
    <source>
        <dbReference type="Pfam" id="PF05699"/>
    </source>
</evidence>